<dbReference type="RefSeq" id="WP_072745929.1">
    <property type="nucleotide sequence ID" value="NZ_FOHL01000002.1"/>
</dbReference>
<gene>
    <name evidence="2" type="ORF">SAMN05216200_101364</name>
</gene>
<feature type="chain" id="PRO_5009929047" evidence="1">
    <location>
        <begin position="32"/>
        <end position="180"/>
    </location>
</feature>
<proteinExistence type="predicted"/>
<feature type="signal peptide" evidence="1">
    <location>
        <begin position="1"/>
        <end position="31"/>
    </location>
</feature>
<dbReference type="STRING" id="1189325.SAMN04488119_102154"/>
<name>A0A1M7RZZ3_9RHOB</name>
<reference evidence="2 3" key="1">
    <citation type="submission" date="2016-12" db="EMBL/GenBank/DDBJ databases">
        <authorList>
            <person name="Song W.-J."/>
            <person name="Kurnit D.M."/>
        </authorList>
    </citation>
    <scope>NUCLEOTIDE SEQUENCE [LARGE SCALE GENOMIC DNA]</scope>
    <source>
        <strain evidence="2 3">CGMCC 1.10808</strain>
    </source>
</reference>
<dbReference type="EMBL" id="FRDL01000001">
    <property type="protein sequence ID" value="SHN51823.1"/>
    <property type="molecule type" value="Genomic_DNA"/>
</dbReference>
<dbReference type="Proteomes" id="UP000184066">
    <property type="component" value="Unassembled WGS sequence"/>
</dbReference>
<keyword evidence="1" id="KW-0732">Signal</keyword>
<evidence type="ECO:0000313" key="2">
    <source>
        <dbReference type="EMBL" id="SHN51823.1"/>
    </source>
</evidence>
<keyword evidence="3" id="KW-1185">Reference proteome</keyword>
<accession>A0A1M7RZZ3</accession>
<organism evidence="2 3">
    <name type="scientific">Oceanicella actignis</name>
    <dbReference type="NCBI Taxonomy" id="1189325"/>
    <lineage>
        <taxon>Bacteria</taxon>
        <taxon>Pseudomonadati</taxon>
        <taxon>Pseudomonadota</taxon>
        <taxon>Alphaproteobacteria</taxon>
        <taxon>Rhodobacterales</taxon>
        <taxon>Paracoccaceae</taxon>
        <taxon>Oceanicella</taxon>
    </lineage>
</organism>
<protein>
    <submittedName>
        <fullName evidence="2">Uncharacterized protein</fullName>
    </submittedName>
</protein>
<evidence type="ECO:0000256" key="1">
    <source>
        <dbReference type="SAM" id="SignalP"/>
    </source>
</evidence>
<dbReference type="AlphaFoldDB" id="A0A1M7RZZ3"/>
<sequence length="180" mass="18023">MRPGRATSGRARAGAAALAALAALGAAEARAQITPDDFAAFLSAPREVRAARLAPGARGEDGREVVSVALEAAFVVAGLSDDKARALAQTMPFALARCVAADYAVGRGAARLRTLGGRMSAREGALNGARAVETAARYGFALGPAAPNEAGAGAFDAALMARDCAANASIPKYDVIGGPK</sequence>
<evidence type="ECO:0000313" key="3">
    <source>
        <dbReference type="Proteomes" id="UP000184066"/>
    </source>
</evidence>